<feature type="coiled-coil region" evidence="1">
    <location>
        <begin position="79"/>
        <end position="109"/>
    </location>
</feature>
<feature type="non-terminal residue" evidence="2">
    <location>
        <position position="115"/>
    </location>
</feature>
<sequence length="115" mass="13698">MDSIDIMKKSIRCLRLELPGPVMEDVEKKWSRVEFYISWLKYQINEYGSHKADCEIYQSKNECSCGYERQESDMISEQFKETEMRNGIMNRQKEALEKKDKGIERLKKLVKAAYT</sequence>
<protein>
    <submittedName>
        <fullName evidence="2">Uncharacterized protein</fullName>
    </submittedName>
</protein>
<dbReference type="AlphaFoldDB" id="A0A0F9BE45"/>
<comment type="caution">
    <text evidence="2">The sequence shown here is derived from an EMBL/GenBank/DDBJ whole genome shotgun (WGS) entry which is preliminary data.</text>
</comment>
<reference evidence="2" key="1">
    <citation type="journal article" date="2015" name="Nature">
        <title>Complex archaea that bridge the gap between prokaryotes and eukaryotes.</title>
        <authorList>
            <person name="Spang A."/>
            <person name="Saw J.H."/>
            <person name="Jorgensen S.L."/>
            <person name="Zaremba-Niedzwiedzka K."/>
            <person name="Martijn J."/>
            <person name="Lind A.E."/>
            <person name="van Eijk R."/>
            <person name="Schleper C."/>
            <person name="Guy L."/>
            <person name="Ettema T.J."/>
        </authorList>
    </citation>
    <scope>NUCLEOTIDE SEQUENCE</scope>
</reference>
<name>A0A0F9BE45_9ZZZZ</name>
<evidence type="ECO:0000313" key="2">
    <source>
        <dbReference type="EMBL" id="KKK88874.1"/>
    </source>
</evidence>
<proteinExistence type="predicted"/>
<organism evidence="2">
    <name type="scientific">marine sediment metagenome</name>
    <dbReference type="NCBI Taxonomy" id="412755"/>
    <lineage>
        <taxon>unclassified sequences</taxon>
        <taxon>metagenomes</taxon>
        <taxon>ecological metagenomes</taxon>
    </lineage>
</organism>
<dbReference type="EMBL" id="LAZR01049767">
    <property type="protein sequence ID" value="KKK88874.1"/>
    <property type="molecule type" value="Genomic_DNA"/>
</dbReference>
<evidence type="ECO:0000256" key="1">
    <source>
        <dbReference type="SAM" id="Coils"/>
    </source>
</evidence>
<gene>
    <name evidence="2" type="ORF">LCGC14_2738790</name>
</gene>
<accession>A0A0F9BE45</accession>
<keyword evidence="1" id="KW-0175">Coiled coil</keyword>